<dbReference type="AlphaFoldDB" id="A0A4Z2I961"/>
<dbReference type="Proteomes" id="UP000314294">
    <property type="component" value="Unassembled WGS sequence"/>
</dbReference>
<gene>
    <name evidence="1" type="ORF">EYF80_016033</name>
</gene>
<evidence type="ECO:0000313" key="1">
    <source>
        <dbReference type="EMBL" id="TNN73653.1"/>
    </source>
</evidence>
<organism evidence="1 2">
    <name type="scientific">Liparis tanakae</name>
    <name type="common">Tanaka's snailfish</name>
    <dbReference type="NCBI Taxonomy" id="230148"/>
    <lineage>
        <taxon>Eukaryota</taxon>
        <taxon>Metazoa</taxon>
        <taxon>Chordata</taxon>
        <taxon>Craniata</taxon>
        <taxon>Vertebrata</taxon>
        <taxon>Euteleostomi</taxon>
        <taxon>Actinopterygii</taxon>
        <taxon>Neopterygii</taxon>
        <taxon>Teleostei</taxon>
        <taxon>Neoteleostei</taxon>
        <taxon>Acanthomorphata</taxon>
        <taxon>Eupercaria</taxon>
        <taxon>Perciformes</taxon>
        <taxon>Cottioidei</taxon>
        <taxon>Cottales</taxon>
        <taxon>Liparidae</taxon>
        <taxon>Liparis</taxon>
    </lineage>
</organism>
<protein>
    <submittedName>
        <fullName evidence="1">Uncharacterized protein</fullName>
    </submittedName>
</protein>
<comment type="caution">
    <text evidence="1">The sequence shown here is derived from an EMBL/GenBank/DDBJ whole genome shotgun (WGS) entry which is preliminary data.</text>
</comment>
<name>A0A4Z2I961_9TELE</name>
<sequence>MTQIVLPLHGVTPVDARPLLLDTPRRQRGKRSAPCRSSSLALLTFRGVLRYSRIFKTPEIAPLNCVNKTLASARRINHLSGQRTDLG</sequence>
<accession>A0A4Z2I961</accession>
<keyword evidence="2" id="KW-1185">Reference proteome</keyword>
<reference evidence="1 2" key="1">
    <citation type="submission" date="2019-03" db="EMBL/GenBank/DDBJ databases">
        <title>First draft genome of Liparis tanakae, snailfish: a comprehensive survey of snailfish specific genes.</title>
        <authorList>
            <person name="Kim W."/>
            <person name="Song I."/>
            <person name="Jeong J.-H."/>
            <person name="Kim D."/>
            <person name="Kim S."/>
            <person name="Ryu S."/>
            <person name="Song J.Y."/>
            <person name="Lee S.K."/>
        </authorList>
    </citation>
    <scope>NUCLEOTIDE SEQUENCE [LARGE SCALE GENOMIC DNA]</scope>
    <source>
        <tissue evidence="1">Muscle</tissue>
    </source>
</reference>
<dbReference type="EMBL" id="SRLO01000122">
    <property type="protein sequence ID" value="TNN73653.1"/>
    <property type="molecule type" value="Genomic_DNA"/>
</dbReference>
<proteinExistence type="predicted"/>
<evidence type="ECO:0000313" key="2">
    <source>
        <dbReference type="Proteomes" id="UP000314294"/>
    </source>
</evidence>